<accession>A0A0P1GLY8</accession>
<protein>
    <submittedName>
        <fullName evidence="2">Uncharacterized protein</fullName>
    </submittedName>
</protein>
<feature type="transmembrane region" description="Helical" evidence="1">
    <location>
        <begin position="37"/>
        <end position="59"/>
    </location>
</feature>
<organism evidence="2 3">
    <name type="scientific">Thalassovita mediterranea</name>
    <dbReference type="NCBI Taxonomy" id="340021"/>
    <lineage>
        <taxon>Bacteria</taxon>
        <taxon>Pseudomonadati</taxon>
        <taxon>Pseudomonadota</taxon>
        <taxon>Alphaproteobacteria</taxon>
        <taxon>Rhodobacterales</taxon>
        <taxon>Roseobacteraceae</taxon>
        <taxon>Thalassovita</taxon>
    </lineage>
</organism>
<dbReference type="STRING" id="340021.TM5383_00072"/>
<gene>
    <name evidence="2" type="ORF">TM5383_00072</name>
</gene>
<dbReference type="Proteomes" id="UP000051681">
    <property type="component" value="Unassembled WGS sequence"/>
</dbReference>
<evidence type="ECO:0000313" key="2">
    <source>
        <dbReference type="EMBL" id="CUH82890.1"/>
    </source>
</evidence>
<dbReference type="EMBL" id="CYSF01000001">
    <property type="protein sequence ID" value="CUH82890.1"/>
    <property type="molecule type" value="Genomic_DNA"/>
</dbReference>
<reference evidence="2 3" key="1">
    <citation type="submission" date="2015-09" db="EMBL/GenBank/DDBJ databases">
        <authorList>
            <consortium name="Swine Surveillance"/>
        </authorList>
    </citation>
    <scope>NUCLEOTIDE SEQUENCE [LARGE SCALE GENOMIC DNA]</scope>
    <source>
        <strain evidence="2 3">CECT 8383</strain>
    </source>
</reference>
<evidence type="ECO:0000313" key="3">
    <source>
        <dbReference type="Proteomes" id="UP000051681"/>
    </source>
</evidence>
<keyword evidence="3" id="KW-1185">Reference proteome</keyword>
<keyword evidence="1" id="KW-1133">Transmembrane helix</keyword>
<evidence type="ECO:0000256" key="1">
    <source>
        <dbReference type="SAM" id="Phobius"/>
    </source>
</evidence>
<proteinExistence type="predicted"/>
<dbReference type="AlphaFoldDB" id="A0A0P1GLY8"/>
<keyword evidence="1" id="KW-0472">Membrane</keyword>
<sequence length="63" mass="7176">MSNFRKRTIMPRFLITIGVALLGAAYAHIELLPDPYQAMLGGLLSFFGAFWYLHAIGLFRHHL</sequence>
<keyword evidence="1" id="KW-0812">Transmembrane</keyword>
<name>A0A0P1GLY8_9RHOB</name>